<organism evidence="5 6">
    <name type="scientific">Streptomyces albiaxialis</name>
    <dbReference type="NCBI Taxonomy" id="329523"/>
    <lineage>
        <taxon>Bacteria</taxon>
        <taxon>Bacillati</taxon>
        <taxon>Actinomycetota</taxon>
        <taxon>Actinomycetes</taxon>
        <taxon>Kitasatosporales</taxon>
        <taxon>Streptomycetaceae</taxon>
        <taxon>Streptomyces</taxon>
    </lineage>
</organism>
<evidence type="ECO:0000313" key="6">
    <source>
        <dbReference type="Proteomes" id="UP001500016"/>
    </source>
</evidence>
<comment type="caution">
    <text evidence="5">The sequence shown here is derived from an EMBL/GenBank/DDBJ whole genome shotgun (WGS) entry which is preliminary data.</text>
</comment>
<dbReference type="SUPFAM" id="SSF53850">
    <property type="entry name" value="Periplasmic binding protein-like II"/>
    <property type="match status" value="1"/>
</dbReference>
<dbReference type="InterPro" id="IPR001638">
    <property type="entry name" value="Solute-binding_3/MltF_N"/>
</dbReference>
<evidence type="ECO:0000259" key="4">
    <source>
        <dbReference type="SMART" id="SM00062"/>
    </source>
</evidence>
<evidence type="ECO:0000256" key="1">
    <source>
        <dbReference type="ARBA" id="ARBA00004418"/>
    </source>
</evidence>
<comment type="subcellular location">
    <subcellularLocation>
        <location evidence="1">Periplasm</location>
    </subcellularLocation>
</comment>
<sequence>MATIITVSALLLTGCADGSGDGGGGGDGPEKTTLTVAGLPLADVAGLHLAIERKFFEREGLTVRVRPVQQSVQALPALAKGQVDIIGGADYVKFLQAREKGTLKTPYLAEGARNAPHMMDVLVPPESDIRTARDLKDKRVAVNILNNIQSLTLNGILRQEGAGRPDYRQVPFPQMATVLERGQVDAVHIAEPFRTALKRKLKARTVVDGDASPADGIPLSGYATTEQFAEKNPKTAAAFVRALRKGQAVAAEDREAVAKVLPSYTEIEPDEAAALKLPAYPETASASPLDRLIREMREQGLLKKKLAAGDVLHEPGK</sequence>
<dbReference type="Proteomes" id="UP001500016">
    <property type="component" value="Unassembled WGS sequence"/>
</dbReference>
<proteinExistence type="inferred from homology"/>
<keyword evidence="6" id="KW-1185">Reference proteome</keyword>
<dbReference type="RefSeq" id="WP_344529402.1">
    <property type="nucleotide sequence ID" value="NZ_BAAAPE010000009.1"/>
</dbReference>
<keyword evidence="3" id="KW-0732">Signal</keyword>
<comment type="similarity">
    <text evidence="2">Belongs to the bacterial solute-binding protein SsuA/TauA family.</text>
</comment>
<dbReference type="EMBL" id="BAAAPE010000009">
    <property type="protein sequence ID" value="GAA2079244.1"/>
    <property type="molecule type" value="Genomic_DNA"/>
</dbReference>
<evidence type="ECO:0000313" key="5">
    <source>
        <dbReference type="EMBL" id="GAA2079244.1"/>
    </source>
</evidence>
<protein>
    <submittedName>
        <fullName evidence="5">ABC transporter substrate-binding protein</fullName>
    </submittedName>
</protein>
<dbReference type="SMART" id="SM00062">
    <property type="entry name" value="PBPb"/>
    <property type="match status" value="1"/>
</dbReference>
<feature type="domain" description="Solute-binding protein family 3/N-terminal" evidence="4">
    <location>
        <begin position="33"/>
        <end position="259"/>
    </location>
</feature>
<name>A0ABN2VZZ8_9ACTN</name>
<accession>A0ABN2VZZ8</accession>
<dbReference type="PANTHER" id="PTHR30024:SF47">
    <property type="entry name" value="TAURINE-BINDING PERIPLASMIC PROTEIN"/>
    <property type="match status" value="1"/>
</dbReference>
<dbReference type="InterPro" id="IPR015168">
    <property type="entry name" value="SsuA/THI5"/>
</dbReference>
<dbReference type="Pfam" id="PF09084">
    <property type="entry name" value="NMT1"/>
    <property type="match status" value="1"/>
</dbReference>
<evidence type="ECO:0000256" key="2">
    <source>
        <dbReference type="ARBA" id="ARBA00010742"/>
    </source>
</evidence>
<evidence type="ECO:0000256" key="3">
    <source>
        <dbReference type="ARBA" id="ARBA00022729"/>
    </source>
</evidence>
<reference evidence="5 6" key="1">
    <citation type="journal article" date="2019" name="Int. J. Syst. Evol. Microbiol.">
        <title>The Global Catalogue of Microorganisms (GCM) 10K type strain sequencing project: providing services to taxonomists for standard genome sequencing and annotation.</title>
        <authorList>
            <consortium name="The Broad Institute Genomics Platform"/>
            <consortium name="The Broad Institute Genome Sequencing Center for Infectious Disease"/>
            <person name="Wu L."/>
            <person name="Ma J."/>
        </authorList>
    </citation>
    <scope>NUCLEOTIDE SEQUENCE [LARGE SCALE GENOMIC DNA]</scope>
    <source>
        <strain evidence="5 6">JCM 15478</strain>
    </source>
</reference>
<dbReference type="Gene3D" id="3.40.190.10">
    <property type="entry name" value="Periplasmic binding protein-like II"/>
    <property type="match status" value="2"/>
</dbReference>
<gene>
    <name evidence="5" type="ORF">GCM10009801_36660</name>
</gene>
<dbReference type="PANTHER" id="PTHR30024">
    <property type="entry name" value="ALIPHATIC SULFONATES-BINDING PROTEIN-RELATED"/>
    <property type="match status" value="1"/>
</dbReference>